<dbReference type="PIRSF" id="PIRSF031982">
    <property type="entry name" value="UCP031982_abhydr"/>
    <property type="match status" value="1"/>
</dbReference>
<dbReference type="PANTHER" id="PTHR22946:SF9">
    <property type="entry name" value="POLYKETIDE TRANSFERASE AF380"/>
    <property type="match status" value="1"/>
</dbReference>
<dbReference type="Gene3D" id="3.40.50.1820">
    <property type="entry name" value="alpha/beta hydrolase"/>
    <property type="match status" value="1"/>
</dbReference>
<organism evidence="3 4">
    <name type="scientific">Bradyrhizobium denitrificans</name>
    <dbReference type="NCBI Taxonomy" id="2734912"/>
    <lineage>
        <taxon>Bacteria</taxon>
        <taxon>Pseudomonadati</taxon>
        <taxon>Pseudomonadota</taxon>
        <taxon>Alphaproteobacteria</taxon>
        <taxon>Hyphomicrobiales</taxon>
        <taxon>Nitrobacteraceae</taxon>
        <taxon>Bradyrhizobium</taxon>
    </lineage>
</organism>
<dbReference type="GO" id="GO:0016787">
    <property type="term" value="F:hydrolase activity"/>
    <property type="evidence" value="ECO:0007669"/>
    <property type="project" value="UniProtKB-KW"/>
</dbReference>
<dbReference type="SUPFAM" id="SSF53474">
    <property type="entry name" value="alpha/beta-Hydrolases"/>
    <property type="match status" value="1"/>
</dbReference>
<dbReference type="InterPro" id="IPR016986">
    <property type="entry name" value="UCP031982_abhydr"/>
</dbReference>
<protein>
    <submittedName>
        <fullName evidence="3">Dienelactone hydrolase</fullName>
    </submittedName>
</protein>
<keyword evidence="2" id="KW-0732">Signal</keyword>
<evidence type="ECO:0000313" key="3">
    <source>
        <dbReference type="EMBL" id="MBR1137526.1"/>
    </source>
</evidence>
<name>A0ABS5G898_9BRAD</name>
<gene>
    <name evidence="3" type="ORF">JQ619_17295</name>
</gene>
<dbReference type="PANTHER" id="PTHR22946">
    <property type="entry name" value="DIENELACTONE HYDROLASE DOMAIN-CONTAINING PROTEIN-RELATED"/>
    <property type="match status" value="1"/>
</dbReference>
<feature type="chain" id="PRO_5045324134" evidence="2">
    <location>
        <begin position="22"/>
        <end position="327"/>
    </location>
</feature>
<keyword evidence="1 3" id="KW-0378">Hydrolase</keyword>
<dbReference type="RefSeq" id="WP_172238482.1">
    <property type="nucleotide sequence ID" value="NZ_JABFDP010000019.1"/>
</dbReference>
<comment type="caution">
    <text evidence="3">The sequence shown here is derived from an EMBL/GenBank/DDBJ whole genome shotgun (WGS) entry which is preliminary data.</text>
</comment>
<evidence type="ECO:0000256" key="2">
    <source>
        <dbReference type="SAM" id="SignalP"/>
    </source>
</evidence>
<reference evidence="4" key="1">
    <citation type="journal article" date="2021" name="ISME J.">
        <title>Evolutionary origin and ecological implication of a unique nif island in free-living Bradyrhizobium lineages.</title>
        <authorList>
            <person name="Tao J."/>
        </authorList>
    </citation>
    <scope>NUCLEOTIDE SEQUENCE [LARGE SCALE GENOMIC DNA]</scope>
    <source>
        <strain evidence="4">SZCCT0094</strain>
    </source>
</reference>
<proteinExistence type="predicted"/>
<accession>A0ABS5G898</accession>
<dbReference type="InterPro" id="IPR029058">
    <property type="entry name" value="AB_hydrolase_fold"/>
</dbReference>
<evidence type="ECO:0000256" key="1">
    <source>
        <dbReference type="ARBA" id="ARBA00022801"/>
    </source>
</evidence>
<dbReference type="InterPro" id="IPR050261">
    <property type="entry name" value="FrsA_esterase"/>
</dbReference>
<evidence type="ECO:0000313" key="4">
    <source>
        <dbReference type="Proteomes" id="UP001314635"/>
    </source>
</evidence>
<dbReference type="Proteomes" id="UP001314635">
    <property type="component" value="Unassembled WGS sequence"/>
</dbReference>
<sequence length="327" mass="35024">MRSTKFVFAICFLFGLTAAKAAGVRNFDIPAGATGPAIRLLVWTPCAESPQEMDARGAIFFAVPGCPVTGEKLPLIVISHGRRGWFGGHHDTAAALADAGFVVAALNHPGDTWRDTSRTDSLSVLVERPADISRLIDYMLDGWPDAPRIDAQHIGLYGFSFGGYTGIAVIGGNPDLRKGLPNCATSSLLACKQLESGEAPGQLIKPDPRVKAAVIVDPYPAFVFPEKNLKRTTIPVQLWSSDPAQNADGLSGCCAAAVKQGLPVPDYHFVANARHFSFLATCTLKEAQANPAVCTDAPGFDRVDFHRNLHADIVAFFRKHFAESANP</sequence>
<feature type="signal peptide" evidence="2">
    <location>
        <begin position="1"/>
        <end position="21"/>
    </location>
</feature>
<keyword evidence="4" id="KW-1185">Reference proteome</keyword>
<dbReference type="EMBL" id="JAFCLK010000015">
    <property type="protein sequence ID" value="MBR1137526.1"/>
    <property type="molecule type" value="Genomic_DNA"/>
</dbReference>